<gene>
    <name evidence="1" type="ORF">MILVUS5_LOCUS28399</name>
</gene>
<dbReference type="Proteomes" id="UP001177021">
    <property type="component" value="Unassembled WGS sequence"/>
</dbReference>
<proteinExistence type="predicted"/>
<evidence type="ECO:0000313" key="1">
    <source>
        <dbReference type="EMBL" id="CAJ2662868.1"/>
    </source>
</evidence>
<comment type="caution">
    <text evidence="1">The sequence shown here is derived from an EMBL/GenBank/DDBJ whole genome shotgun (WGS) entry which is preliminary data.</text>
</comment>
<keyword evidence="2" id="KW-1185">Reference proteome</keyword>
<organism evidence="1 2">
    <name type="scientific">Trifolium pratense</name>
    <name type="common">Red clover</name>
    <dbReference type="NCBI Taxonomy" id="57577"/>
    <lineage>
        <taxon>Eukaryota</taxon>
        <taxon>Viridiplantae</taxon>
        <taxon>Streptophyta</taxon>
        <taxon>Embryophyta</taxon>
        <taxon>Tracheophyta</taxon>
        <taxon>Spermatophyta</taxon>
        <taxon>Magnoliopsida</taxon>
        <taxon>eudicotyledons</taxon>
        <taxon>Gunneridae</taxon>
        <taxon>Pentapetalae</taxon>
        <taxon>rosids</taxon>
        <taxon>fabids</taxon>
        <taxon>Fabales</taxon>
        <taxon>Fabaceae</taxon>
        <taxon>Papilionoideae</taxon>
        <taxon>50 kb inversion clade</taxon>
        <taxon>NPAAA clade</taxon>
        <taxon>Hologalegina</taxon>
        <taxon>IRL clade</taxon>
        <taxon>Trifolieae</taxon>
        <taxon>Trifolium</taxon>
    </lineage>
</organism>
<accession>A0ACB0L3L2</accession>
<sequence>MALVCPKTEVGNNGENDGELRWRERVSAASCDEEEQRANHVVSKLWRRTNRSKSRRRSNRVFFLLSCCKFLMLLKFLHAMSSRFS</sequence>
<evidence type="ECO:0000313" key="2">
    <source>
        <dbReference type="Proteomes" id="UP001177021"/>
    </source>
</evidence>
<name>A0ACB0L3L2_TRIPR</name>
<protein>
    <submittedName>
        <fullName evidence="1">Uncharacterized protein</fullName>
    </submittedName>
</protein>
<reference evidence="1" key="1">
    <citation type="submission" date="2023-10" db="EMBL/GenBank/DDBJ databases">
        <authorList>
            <person name="Rodriguez Cubillos JULIANA M."/>
            <person name="De Vega J."/>
        </authorList>
    </citation>
    <scope>NUCLEOTIDE SEQUENCE</scope>
</reference>
<dbReference type="EMBL" id="CASHSV030000409">
    <property type="protein sequence ID" value="CAJ2662868.1"/>
    <property type="molecule type" value="Genomic_DNA"/>
</dbReference>